<reference evidence="9 10" key="1">
    <citation type="submission" date="2019-11" db="EMBL/GenBank/DDBJ databases">
        <title>Venturia inaequalis Genome Resource.</title>
        <authorList>
            <person name="Lichtner F.J."/>
        </authorList>
    </citation>
    <scope>NUCLEOTIDE SEQUENCE [LARGE SCALE GENOMIC DNA]</scope>
    <source>
        <strain evidence="9">Bline_iso_100314</strain>
    </source>
</reference>
<keyword evidence="3" id="KW-0813">Transport</keyword>
<gene>
    <name evidence="9" type="ORF">BLS_002854</name>
</gene>
<dbReference type="InterPro" id="IPR011701">
    <property type="entry name" value="MFS"/>
</dbReference>
<comment type="caution">
    <text evidence="9">The sequence shown here is derived from an EMBL/GenBank/DDBJ whole genome shotgun (WGS) entry which is preliminary data.</text>
</comment>
<organism evidence="9 10">
    <name type="scientific">Venturia inaequalis</name>
    <name type="common">Apple scab fungus</name>
    <dbReference type="NCBI Taxonomy" id="5025"/>
    <lineage>
        <taxon>Eukaryota</taxon>
        <taxon>Fungi</taxon>
        <taxon>Dikarya</taxon>
        <taxon>Ascomycota</taxon>
        <taxon>Pezizomycotina</taxon>
        <taxon>Dothideomycetes</taxon>
        <taxon>Pleosporomycetidae</taxon>
        <taxon>Venturiales</taxon>
        <taxon>Venturiaceae</taxon>
        <taxon>Venturia</taxon>
    </lineage>
</organism>
<evidence type="ECO:0000313" key="10">
    <source>
        <dbReference type="Proteomes" id="UP000433883"/>
    </source>
</evidence>
<evidence type="ECO:0008006" key="11">
    <source>
        <dbReference type="Google" id="ProtNLM"/>
    </source>
</evidence>
<evidence type="ECO:0000256" key="4">
    <source>
        <dbReference type="ARBA" id="ARBA00022692"/>
    </source>
</evidence>
<dbReference type="Proteomes" id="UP000433883">
    <property type="component" value="Unassembled WGS sequence"/>
</dbReference>
<keyword evidence="5 8" id="KW-1133">Transmembrane helix</keyword>
<protein>
    <recommendedName>
        <fullName evidence="11">Major facilitator superfamily (MFS) profile domain-containing protein</fullName>
    </recommendedName>
</protein>
<dbReference type="Gene3D" id="1.20.1250.20">
    <property type="entry name" value="MFS general substrate transporter like domains"/>
    <property type="match status" value="2"/>
</dbReference>
<dbReference type="SUPFAM" id="SSF103473">
    <property type="entry name" value="MFS general substrate transporter"/>
    <property type="match status" value="1"/>
</dbReference>
<dbReference type="InterPro" id="IPR036259">
    <property type="entry name" value="MFS_trans_sf"/>
</dbReference>
<dbReference type="EMBL" id="WNWQ01000192">
    <property type="protein sequence ID" value="KAE9974904.1"/>
    <property type="molecule type" value="Genomic_DNA"/>
</dbReference>
<dbReference type="GO" id="GO:0005886">
    <property type="term" value="C:plasma membrane"/>
    <property type="evidence" value="ECO:0007669"/>
    <property type="project" value="TreeGrafter"/>
</dbReference>
<name>A0A8H3YVA3_VENIN</name>
<dbReference type="GO" id="GO:0015343">
    <property type="term" value="F:siderophore-iron transmembrane transporter activity"/>
    <property type="evidence" value="ECO:0007669"/>
    <property type="project" value="TreeGrafter"/>
</dbReference>
<accession>A0A8H3YVA3</accession>
<dbReference type="FunFam" id="1.20.1250.20:FF:000197">
    <property type="entry name" value="Siderophore iron transporter 1"/>
    <property type="match status" value="1"/>
</dbReference>
<evidence type="ECO:0000256" key="2">
    <source>
        <dbReference type="ARBA" id="ARBA00008335"/>
    </source>
</evidence>
<dbReference type="AlphaFoldDB" id="A0A8H3YVA3"/>
<evidence type="ECO:0000256" key="6">
    <source>
        <dbReference type="ARBA" id="ARBA00023065"/>
    </source>
</evidence>
<evidence type="ECO:0000256" key="7">
    <source>
        <dbReference type="ARBA" id="ARBA00023136"/>
    </source>
</evidence>
<keyword evidence="7 8" id="KW-0472">Membrane</keyword>
<feature type="transmembrane region" description="Helical" evidence="8">
    <location>
        <begin position="447"/>
        <end position="466"/>
    </location>
</feature>
<evidence type="ECO:0000256" key="5">
    <source>
        <dbReference type="ARBA" id="ARBA00022989"/>
    </source>
</evidence>
<keyword evidence="6" id="KW-0406">Ion transport</keyword>
<dbReference type="Pfam" id="PF07690">
    <property type="entry name" value="MFS_1"/>
    <property type="match status" value="1"/>
</dbReference>
<comment type="subcellular location">
    <subcellularLocation>
        <location evidence="1">Membrane</location>
        <topology evidence="1">Multi-pass membrane protein</topology>
    </subcellularLocation>
</comment>
<feature type="transmembrane region" description="Helical" evidence="8">
    <location>
        <begin position="478"/>
        <end position="498"/>
    </location>
</feature>
<evidence type="ECO:0000256" key="1">
    <source>
        <dbReference type="ARBA" id="ARBA00004141"/>
    </source>
</evidence>
<feature type="transmembrane region" description="Helical" evidence="8">
    <location>
        <begin position="311"/>
        <end position="330"/>
    </location>
</feature>
<feature type="transmembrane region" description="Helical" evidence="8">
    <location>
        <begin position="510"/>
        <end position="535"/>
    </location>
</feature>
<sequence>MLGYDWEKNLIRTIAVLPDLAAAFLPDRVWLNYPMDYGTMASPAKEPGFQFQDPDVSEVERVGSLDAIESPPQADAKEDETEQAGTKKIEAITSSWSKWGLIVAYISLMLMANSTSLEVQVTSIMTPYATSAYSAHSLVSTISVIQGVVNSVIKPPMSKVADVFGRLESFSLAIFLYTIGYIQQAASTNVQTFASAQIFYSAGSQGLQILQQIFAADTTDLLNRALFSTIFDIPFLWTVWAGSPIAQRILPDWRWGYGVWAIVLPVLSAPLLLTLFLNQRKARRAGLLPVSPYQGKTVFQVVKSLWFDLDFFGLLLLAAAISLILLPLTLAPRASGGWTNGSMIAMLVIGGVCLFVFPFWERSSRLAPKAFFPKELFQNRTVLAGLAIGFFYFMAFYLSVFPYFYSYLLIVQNKSITSAGHITQTFSFTSTLSSLAVSFLIKYTAHYKYFITLGACIYLTGMGLMYRYRTYGAPTSTLVACQIAIGIGGGLLNVPAQLGVQASASHQQVAAATAIFLTIVEIGGACGSAISGAIWSSNMTQGVKGKVIGGDIDETRRGEREGTEAVVSATPRNQGFLFRWFKKA</sequence>
<comment type="similarity">
    <text evidence="2">Belongs to the major facilitator superfamily.</text>
</comment>
<feature type="transmembrane region" description="Helical" evidence="8">
    <location>
        <begin position="381"/>
        <end position="405"/>
    </location>
</feature>
<dbReference type="PANTHER" id="PTHR23501:SF87">
    <property type="entry name" value="SIDEROPHORE IRON TRANSPORTER 2"/>
    <property type="match status" value="1"/>
</dbReference>
<evidence type="ECO:0000256" key="8">
    <source>
        <dbReference type="SAM" id="Phobius"/>
    </source>
</evidence>
<evidence type="ECO:0000313" key="9">
    <source>
        <dbReference type="EMBL" id="KAE9974904.1"/>
    </source>
</evidence>
<dbReference type="PANTHER" id="PTHR23501">
    <property type="entry name" value="MAJOR FACILITATOR SUPERFAMILY"/>
    <property type="match status" value="1"/>
</dbReference>
<evidence type="ECO:0000256" key="3">
    <source>
        <dbReference type="ARBA" id="ARBA00022448"/>
    </source>
</evidence>
<feature type="transmembrane region" description="Helical" evidence="8">
    <location>
        <begin position="257"/>
        <end position="277"/>
    </location>
</feature>
<keyword evidence="4 8" id="KW-0812">Transmembrane</keyword>
<feature type="transmembrane region" description="Helical" evidence="8">
    <location>
        <begin position="342"/>
        <end position="360"/>
    </location>
</feature>
<proteinExistence type="inferred from homology"/>